<keyword evidence="3" id="KW-1185">Reference proteome</keyword>
<protein>
    <submittedName>
        <fullName evidence="2">ATP-binding protein</fullName>
    </submittedName>
</protein>
<dbReference type="RefSeq" id="WP_192819250.1">
    <property type="nucleotide sequence ID" value="NZ_CP062310.1"/>
</dbReference>
<dbReference type="SMART" id="SM00382">
    <property type="entry name" value="AAA"/>
    <property type="match status" value="1"/>
</dbReference>
<dbReference type="AlphaFoldDB" id="A0A7L9FHH2"/>
<dbReference type="GO" id="GO:0005524">
    <property type="term" value="F:ATP binding"/>
    <property type="evidence" value="ECO:0007669"/>
    <property type="project" value="UniProtKB-KW"/>
</dbReference>
<dbReference type="EMBL" id="CP062310">
    <property type="protein sequence ID" value="QOJ79278.1"/>
    <property type="molecule type" value="Genomic_DNA"/>
</dbReference>
<feature type="domain" description="AAA+ ATPase" evidence="1">
    <location>
        <begin position="33"/>
        <end position="184"/>
    </location>
</feature>
<dbReference type="GeneID" id="59148651"/>
<dbReference type="InterPro" id="IPR003593">
    <property type="entry name" value="AAA+_ATPase"/>
</dbReference>
<gene>
    <name evidence="2" type="ORF">IG193_02105</name>
</gene>
<dbReference type="Pfam" id="PF01637">
    <property type="entry name" value="ATPase_2"/>
    <property type="match status" value="1"/>
</dbReference>
<evidence type="ECO:0000313" key="2">
    <source>
        <dbReference type="EMBL" id="QOJ79278.1"/>
    </source>
</evidence>
<evidence type="ECO:0000313" key="3">
    <source>
        <dbReference type="Proteomes" id="UP000594121"/>
    </source>
</evidence>
<keyword evidence="2" id="KW-0067">ATP-binding</keyword>
<dbReference type="InParanoid" id="A0A7L9FHH2"/>
<reference evidence="2 3" key="1">
    <citation type="submission" date="2020-10" db="EMBL/GenBank/DDBJ databases">
        <title>Thermofilum lucidum 3507LT sp. nov. a novel member of Thermofilaceae family isolated from Chile hot spring, and proposal of description order Thermofilales.</title>
        <authorList>
            <person name="Zayulina K.S."/>
            <person name="Elcheninov A.G."/>
            <person name="Toshchakov S.V."/>
            <person name="Kublanov I.V."/>
        </authorList>
    </citation>
    <scope>NUCLEOTIDE SEQUENCE [LARGE SCALE GENOMIC DNA]</scope>
    <source>
        <strain evidence="2 3">3507LT</strain>
    </source>
</reference>
<dbReference type="KEGG" id="thel:IG193_02105"/>
<organism evidence="2 3">
    <name type="scientific">Infirmifilum lucidum</name>
    <dbReference type="NCBI Taxonomy" id="2776706"/>
    <lineage>
        <taxon>Archaea</taxon>
        <taxon>Thermoproteota</taxon>
        <taxon>Thermoprotei</taxon>
        <taxon>Thermofilales</taxon>
        <taxon>Thermofilaceae</taxon>
        <taxon>Infirmifilum</taxon>
    </lineage>
</organism>
<accession>A0A7L9FHH2</accession>
<proteinExistence type="predicted"/>
<dbReference type="Proteomes" id="UP000594121">
    <property type="component" value="Chromosome"/>
</dbReference>
<dbReference type="InterPro" id="IPR011579">
    <property type="entry name" value="ATPase_dom"/>
</dbReference>
<dbReference type="SUPFAM" id="SSF52540">
    <property type="entry name" value="P-loop containing nucleoside triphosphate hydrolases"/>
    <property type="match status" value="1"/>
</dbReference>
<dbReference type="InterPro" id="IPR027417">
    <property type="entry name" value="P-loop_NTPase"/>
</dbReference>
<dbReference type="Gene3D" id="3.40.50.300">
    <property type="entry name" value="P-loop containing nucleotide triphosphate hydrolases"/>
    <property type="match status" value="1"/>
</dbReference>
<keyword evidence="2" id="KW-0547">Nucleotide-binding</keyword>
<evidence type="ECO:0000259" key="1">
    <source>
        <dbReference type="SMART" id="SM00382"/>
    </source>
</evidence>
<sequence length="333" mass="38695">MRRVKLRLADLDVEFADRDTALRQVEEFAERGTYPVYVIYGPEGCGKTALFRQAKAILEEHGYIVIYFSPMEKEFEYRLSVSDDAKELVKPVLEVLLGENGAKFVERAIELASRVMRYRERVAVLADDIFQAVGLERAEIYVKMLLNLIEYPSAPIERVVVLVGSSEGTTRVRVGRHSWALLRGMWNMSRDGFRELYEQISGEKPSFDEVWRWTGGNPRYLAELYKAEWDVEVVVKGLVRRKGLDKLAKKWRQGLERAVEDPDYLWDEYPRTEGLIQELTELNLLSETGYRDTYLWIDQPPPVDKELGIGEKYAWQTPLHREAVRRILREIGS</sequence>
<name>A0A7L9FHH2_9CREN</name>